<dbReference type="Gene3D" id="3.40.50.300">
    <property type="entry name" value="P-loop containing nucleotide triphosphate hydrolases"/>
    <property type="match status" value="1"/>
</dbReference>
<dbReference type="EMBL" id="KB445799">
    <property type="protein sequence ID" value="EMD35819.1"/>
    <property type="molecule type" value="Genomic_DNA"/>
</dbReference>
<evidence type="ECO:0008006" key="3">
    <source>
        <dbReference type="Google" id="ProtNLM"/>
    </source>
</evidence>
<evidence type="ECO:0000313" key="2">
    <source>
        <dbReference type="Proteomes" id="UP000016930"/>
    </source>
</evidence>
<sequence length="55" mass="6308">LLQGLDLSDIKIVIQWKVPSSLNTLWQHFSRAARGNRFQGFVILIAEKALWDSNI</sequence>
<dbReference type="OrthoDB" id="10261556at2759"/>
<name>M2PI75_CERS8</name>
<reference evidence="1 2" key="1">
    <citation type="journal article" date="2012" name="Proc. Natl. Acad. Sci. U.S.A.">
        <title>Comparative genomics of Ceriporiopsis subvermispora and Phanerochaete chrysosporium provide insight into selective ligninolysis.</title>
        <authorList>
            <person name="Fernandez-Fueyo E."/>
            <person name="Ruiz-Duenas F.J."/>
            <person name="Ferreira P."/>
            <person name="Floudas D."/>
            <person name="Hibbett D.S."/>
            <person name="Canessa P."/>
            <person name="Larrondo L.F."/>
            <person name="James T.Y."/>
            <person name="Seelenfreund D."/>
            <person name="Lobos S."/>
            <person name="Polanco R."/>
            <person name="Tello M."/>
            <person name="Honda Y."/>
            <person name="Watanabe T."/>
            <person name="Watanabe T."/>
            <person name="Ryu J.S."/>
            <person name="Kubicek C.P."/>
            <person name="Schmoll M."/>
            <person name="Gaskell J."/>
            <person name="Hammel K.E."/>
            <person name="St John F.J."/>
            <person name="Vanden Wymelenberg A."/>
            <person name="Sabat G."/>
            <person name="Splinter BonDurant S."/>
            <person name="Syed K."/>
            <person name="Yadav J.S."/>
            <person name="Doddapaneni H."/>
            <person name="Subramanian V."/>
            <person name="Lavin J.L."/>
            <person name="Oguiza J.A."/>
            <person name="Perez G."/>
            <person name="Pisabarro A.G."/>
            <person name="Ramirez L."/>
            <person name="Santoyo F."/>
            <person name="Master E."/>
            <person name="Coutinho P.M."/>
            <person name="Henrissat B."/>
            <person name="Lombard V."/>
            <person name="Magnuson J.K."/>
            <person name="Kuees U."/>
            <person name="Hori C."/>
            <person name="Igarashi K."/>
            <person name="Samejima M."/>
            <person name="Held B.W."/>
            <person name="Barry K.W."/>
            <person name="LaButti K.M."/>
            <person name="Lapidus A."/>
            <person name="Lindquist E.A."/>
            <person name="Lucas S.M."/>
            <person name="Riley R."/>
            <person name="Salamov A.A."/>
            <person name="Hoffmeister D."/>
            <person name="Schwenk D."/>
            <person name="Hadar Y."/>
            <person name="Yarden O."/>
            <person name="de Vries R.P."/>
            <person name="Wiebenga A."/>
            <person name="Stenlid J."/>
            <person name="Eastwood D."/>
            <person name="Grigoriev I.V."/>
            <person name="Berka R.M."/>
            <person name="Blanchette R.A."/>
            <person name="Kersten P."/>
            <person name="Martinez A.T."/>
            <person name="Vicuna R."/>
            <person name="Cullen D."/>
        </authorList>
    </citation>
    <scope>NUCLEOTIDE SEQUENCE [LARGE SCALE GENOMIC DNA]</scope>
    <source>
        <strain evidence="1 2">B</strain>
    </source>
</reference>
<dbReference type="Proteomes" id="UP000016930">
    <property type="component" value="Unassembled WGS sequence"/>
</dbReference>
<keyword evidence="2" id="KW-1185">Reference proteome</keyword>
<dbReference type="SUPFAM" id="SSF52540">
    <property type="entry name" value="P-loop containing nucleoside triphosphate hydrolases"/>
    <property type="match status" value="1"/>
</dbReference>
<evidence type="ECO:0000313" key="1">
    <source>
        <dbReference type="EMBL" id="EMD35819.1"/>
    </source>
</evidence>
<dbReference type="HOGENOM" id="CLU_203572_1_0_1"/>
<proteinExistence type="predicted"/>
<dbReference type="AlphaFoldDB" id="M2PI75"/>
<accession>M2PI75</accession>
<protein>
    <recommendedName>
        <fullName evidence="3">Helicase C-terminal domain-containing protein</fullName>
    </recommendedName>
</protein>
<feature type="non-terminal residue" evidence="1">
    <location>
        <position position="1"/>
    </location>
</feature>
<organism evidence="1 2">
    <name type="scientific">Ceriporiopsis subvermispora (strain B)</name>
    <name type="common">White-rot fungus</name>
    <name type="synonym">Gelatoporia subvermispora</name>
    <dbReference type="NCBI Taxonomy" id="914234"/>
    <lineage>
        <taxon>Eukaryota</taxon>
        <taxon>Fungi</taxon>
        <taxon>Dikarya</taxon>
        <taxon>Basidiomycota</taxon>
        <taxon>Agaricomycotina</taxon>
        <taxon>Agaricomycetes</taxon>
        <taxon>Polyporales</taxon>
        <taxon>Gelatoporiaceae</taxon>
        <taxon>Gelatoporia</taxon>
    </lineage>
</organism>
<gene>
    <name evidence="1" type="ORF">CERSUDRAFT_53074</name>
</gene>
<dbReference type="InterPro" id="IPR027417">
    <property type="entry name" value="P-loop_NTPase"/>
</dbReference>